<proteinExistence type="predicted"/>
<sequence>MARFRLSLDQINAFKAKLKNEHGTMYSTFVILAAHVWCCVCKARGLSMNQLTKLYIPIEGRLRLNPPLPLGHLGNVVFTATSIALAGDIQSKPLIYTVKIIHETLKRMNDEYLRSTLAYVEQHYNDLTAIKQRVPRSSSCPNLRIGYYLRPLLRFQETLQHDHDQTTLKQGAPTCKSPNLRILSWLRMPVYGFKFCKIYGGFKKPALEDPVKTNKIPRQIPKQPWYMTPVFSILIGGILPFGAIFIEVFFILTSVWLHQFYYIFGSSAFYLFLYAAFYFFAKLDITKPISGILYFGYMLIVSYAFFLLTGTIGFYAADLLISQD</sequence>
<gene>
    <name evidence="1" type="ORF">Patl1_14618</name>
</gene>
<comment type="caution">
    <text evidence="1">The sequence shown here is derived from an EMBL/GenBank/DDBJ whole genome shotgun (WGS) entry which is preliminary data.</text>
</comment>
<evidence type="ECO:0000313" key="2">
    <source>
        <dbReference type="Proteomes" id="UP001164250"/>
    </source>
</evidence>
<reference evidence="2" key="1">
    <citation type="journal article" date="2023" name="G3 (Bethesda)">
        <title>Genome assembly and association tests identify interacting loci associated with vigor, precocity, and sex in interspecific pistachio rootstocks.</title>
        <authorList>
            <person name="Palmer W."/>
            <person name="Jacygrad E."/>
            <person name="Sagayaradj S."/>
            <person name="Cavanaugh K."/>
            <person name="Han R."/>
            <person name="Bertier L."/>
            <person name="Beede B."/>
            <person name="Kafkas S."/>
            <person name="Golino D."/>
            <person name="Preece J."/>
            <person name="Michelmore R."/>
        </authorList>
    </citation>
    <scope>NUCLEOTIDE SEQUENCE [LARGE SCALE GENOMIC DNA]</scope>
</reference>
<dbReference type="Proteomes" id="UP001164250">
    <property type="component" value="Chromosome 8"/>
</dbReference>
<organism evidence="1 2">
    <name type="scientific">Pistacia atlantica</name>
    <dbReference type="NCBI Taxonomy" id="434234"/>
    <lineage>
        <taxon>Eukaryota</taxon>
        <taxon>Viridiplantae</taxon>
        <taxon>Streptophyta</taxon>
        <taxon>Embryophyta</taxon>
        <taxon>Tracheophyta</taxon>
        <taxon>Spermatophyta</taxon>
        <taxon>Magnoliopsida</taxon>
        <taxon>eudicotyledons</taxon>
        <taxon>Gunneridae</taxon>
        <taxon>Pentapetalae</taxon>
        <taxon>rosids</taxon>
        <taxon>malvids</taxon>
        <taxon>Sapindales</taxon>
        <taxon>Anacardiaceae</taxon>
        <taxon>Pistacia</taxon>
    </lineage>
</organism>
<dbReference type="EMBL" id="CM047904">
    <property type="protein sequence ID" value="KAJ0090657.1"/>
    <property type="molecule type" value="Genomic_DNA"/>
</dbReference>
<name>A0ACC1AVH7_9ROSI</name>
<protein>
    <submittedName>
        <fullName evidence="1">Uncharacterized protein</fullName>
    </submittedName>
</protein>
<keyword evidence="2" id="KW-1185">Reference proteome</keyword>
<accession>A0ACC1AVH7</accession>
<evidence type="ECO:0000313" key="1">
    <source>
        <dbReference type="EMBL" id="KAJ0090657.1"/>
    </source>
</evidence>